<evidence type="ECO:0008006" key="5">
    <source>
        <dbReference type="Google" id="ProtNLM"/>
    </source>
</evidence>
<evidence type="ECO:0000256" key="2">
    <source>
        <dbReference type="SAM" id="MobiDB-lite"/>
    </source>
</evidence>
<organism evidence="3 4">
    <name type="scientific">Drosophila madeirensis</name>
    <name type="common">Fruit fly</name>
    <dbReference type="NCBI Taxonomy" id="30013"/>
    <lineage>
        <taxon>Eukaryota</taxon>
        <taxon>Metazoa</taxon>
        <taxon>Ecdysozoa</taxon>
        <taxon>Arthropoda</taxon>
        <taxon>Hexapoda</taxon>
        <taxon>Insecta</taxon>
        <taxon>Pterygota</taxon>
        <taxon>Neoptera</taxon>
        <taxon>Endopterygota</taxon>
        <taxon>Diptera</taxon>
        <taxon>Brachycera</taxon>
        <taxon>Muscomorpha</taxon>
        <taxon>Ephydroidea</taxon>
        <taxon>Drosophilidae</taxon>
        <taxon>Drosophila</taxon>
        <taxon>Sophophora</taxon>
    </lineage>
</organism>
<dbReference type="GO" id="GO:0016604">
    <property type="term" value="C:nuclear body"/>
    <property type="evidence" value="ECO:0007669"/>
    <property type="project" value="TreeGrafter"/>
</dbReference>
<dbReference type="Proteomes" id="UP001500889">
    <property type="component" value="Chromosome U"/>
</dbReference>
<name>A0AAU9FCP6_DROMD</name>
<evidence type="ECO:0000256" key="1">
    <source>
        <dbReference type="SAM" id="Coils"/>
    </source>
</evidence>
<evidence type="ECO:0000313" key="3">
    <source>
        <dbReference type="EMBL" id="BFF93506.1"/>
    </source>
</evidence>
<proteinExistence type="predicted"/>
<gene>
    <name evidence="3" type="ORF">DMAD_11352</name>
</gene>
<sequence>MSGKHSRLRYYSSMEEATMVRVWREYVGQIPSYSDNLPIFSDISHSMQQCGIRLNKQEVRRRINHYRNKYLAERSRVESNPDHVLEWRLYPIVDCLFHPERPTEDIQLAQNVLESAAVRVRSEQPDLPNIPCSMSRPPYVKFERDPDGCAFLEAPPGPPAHTSYLAEQLQQSPVKTEPKPLEADEADSPSAMRRTPLTPVNFQQAMEERMDLSVNGQMESTAKRRRGRRSILPRMGQISVAQLEALRLQNGELERQNKNSKLELEFKERQYNELEQTLDLWMHQQEVFLLHFDRLGFKSEE</sequence>
<keyword evidence="4" id="KW-1185">Reference proteome</keyword>
<accession>A0AAU9FCP6</accession>
<feature type="region of interest" description="Disordered" evidence="2">
    <location>
        <begin position="155"/>
        <end position="195"/>
    </location>
</feature>
<feature type="coiled-coil region" evidence="1">
    <location>
        <begin position="243"/>
        <end position="284"/>
    </location>
</feature>
<dbReference type="PANTHER" id="PTHR22666">
    <property type="entry name" value="MYB_SANT-LIKE DNA-BINDING DOMAIN-CONTAINING PROTEIN 1"/>
    <property type="match status" value="1"/>
</dbReference>
<dbReference type="EMBL" id="AP029264">
    <property type="protein sequence ID" value="BFF93506.1"/>
    <property type="molecule type" value="Genomic_DNA"/>
</dbReference>
<dbReference type="PANTHER" id="PTHR22666:SF3">
    <property type="entry name" value="MYB_SANT-LIKE DNA-BINDING DOMAIN-CONTAINING PROTEIN 1"/>
    <property type="match status" value="1"/>
</dbReference>
<evidence type="ECO:0000313" key="4">
    <source>
        <dbReference type="Proteomes" id="UP001500889"/>
    </source>
</evidence>
<dbReference type="InterPro" id="IPR026095">
    <property type="entry name" value="Myb/SANT-like_DNA-bd_dom_prot"/>
</dbReference>
<keyword evidence="1" id="KW-0175">Coiled coil</keyword>
<protein>
    <recommendedName>
        <fullName evidence="5">MADF domain-containing protein</fullName>
    </recommendedName>
</protein>
<dbReference type="GO" id="GO:0045893">
    <property type="term" value="P:positive regulation of DNA-templated transcription"/>
    <property type="evidence" value="ECO:0007669"/>
    <property type="project" value="TreeGrafter"/>
</dbReference>
<reference evidence="3 4" key="1">
    <citation type="submission" date="2024-02" db="EMBL/GenBank/DDBJ databases">
        <title>A chromosome-level genome assembly of Drosophila madeirensis, a fruit fly species endemic to Madeira island.</title>
        <authorList>
            <person name="Tomihara K."/>
            <person name="Llopart A."/>
            <person name="Yamamoto D."/>
        </authorList>
    </citation>
    <scope>NUCLEOTIDE SEQUENCE [LARGE SCALE GENOMIC DNA]</scope>
    <source>
        <strain evidence="3 4">RF1</strain>
    </source>
</reference>
<dbReference type="AlphaFoldDB" id="A0AAU9FCP6"/>